<dbReference type="InterPro" id="IPR002314">
    <property type="entry name" value="aa-tRNA-synt_IIb"/>
</dbReference>
<comment type="pathway">
    <text evidence="2">Aminoacyl-tRNA biosynthesis; selenocysteinyl-tRNA(Sec) biosynthesis; L-seryl-tRNA(Sec) from L-serine and tRNA(Sec): step 1/1.</text>
</comment>
<protein>
    <recommendedName>
        <fullName evidence="4">serine--tRNA ligase</fullName>
        <ecNumber evidence="4">6.1.1.11</ecNumber>
    </recommendedName>
    <alternativeName>
        <fullName evidence="11">Seryl-tRNA synthetase</fullName>
    </alternativeName>
    <alternativeName>
        <fullName evidence="12">Seryl-tRNA(Ser/Sec) synthetase</fullName>
    </alternativeName>
</protein>
<evidence type="ECO:0000256" key="12">
    <source>
        <dbReference type="ARBA" id="ARBA00033352"/>
    </source>
</evidence>
<evidence type="ECO:0000256" key="14">
    <source>
        <dbReference type="ARBA" id="ARBA00048823"/>
    </source>
</evidence>
<proteinExistence type="inferred from homology"/>
<dbReference type="EC" id="6.1.1.11" evidence="4"/>
<dbReference type="AlphaFoldDB" id="A0A955EBM6"/>
<evidence type="ECO:0000256" key="13">
    <source>
        <dbReference type="ARBA" id="ARBA00047929"/>
    </source>
</evidence>
<comment type="catalytic activity">
    <reaction evidence="13">
        <text>tRNA(Sec) + L-serine + ATP = L-seryl-tRNA(Sec) + AMP + diphosphate + H(+)</text>
        <dbReference type="Rhea" id="RHEA:42580"/>
        <dbReference type="Rhea" id="RHEA-COMP:9742"/>
        <dbReference type="Rhea" id="RHEA-COMP:10128"/>
        <dbReference type="ChEBI" id="CHEBI:15378"/>
        <dbReference type="ChEBI" id="CHEBI:30616"/>
        <dbReference type="ChEBI" id="CHEBI:33019"/>
        <dbReference type="ChEBI" id="CHEBI:33384"/>
        <dbReference type="ChEBI" id="CHEBI:78442"/>
        <dbReference type="ChEBI" id="CHEBI:78533"/>
        <dbReference type="ChEBI" id="CHEBI:456215"/>
        <dbReference type="EC" id="6.1.1.11"/>
    </reaction>
</comment>
<dbReference type="InterPro" id="IPR006195">
    <property type="entry name" value="aa-tRNA-synth_II"/>
</dbReference>
<keyword evidence="8" id="KW-0067">ATP-binding</keyword>
<evidence type="ECO:0000313" key="17">
    <source>
        <dbReference type="Proteomes" id="UP000740557"/>
    </source>
</evidence>
<comment type="caution">
    <text evidence="16">The sequence shown here is derived from an EMBL/GenBank/DDBJ whole genome shotgun (WGS) entry which is preliminary data.</text>
</comment>
<name>A0A955EBM6_UNCKA</name>
<evidence type="ECO:0000256" key="7">
    <source>
        <dbReference type="ARBA" id="ARBA00022741"/>
    </source>
</evidence>
<feature type="domain" description="Aminoacyl-transfer RNA synthetases class-II family profile" evidence="15">
    <location>
        <begin position="1"/>
        <end position="125"/>
    </location>
</feature>
<dbReference type="PANTHER" id="PTHR43697">
    <property type="entry name" value="SERYL-TRNA SYNTHETASE"/>
    <property type="match status" value="1"/>
</dbReference>
<keyword evidence="5" id="KW-0963">Cytoplasm</keyword>
<dbReference type="GO" id="GO:0005737">
    <property type="term" value="C:cytoplasm"/>
    <property type="evidence" value="ECO:0007669"/>
    <property type="project" value="UniProtKB-SubCell"/>
</dbReference>
<evidence type="ECO:0000256" key="4">
    <source>
        <dbReference type="ARBA" id="ARBA00012840"/>
    </source>
</evidence>
<dbReference type="Pfam" id="PF00587">
    <property type="entry name" value="tRNA-synt_2b"/>
    <property type="match status" value="1"/>
</dbReference>
<accession>A0A955EBM6</accession>
<evidence type="ECO:0000313" key="16">
    <source>
        <dbReference type="EMBL" id="MCA9307962.1"/>
    </source>
</evidence>
<evidence type="ECO:0000256" key="2">
    <source>
        <dbReference type="ARBA" id="ARBA00005045"/>
    </source>
</evidence>
<sequence length="138" mass="15950">VVLTVADEDKTRELHDTMLGYAEELLQGLGLAYHVLLMCTGDMGAGQRRKYDVETWFPSQNTYRETHSDSYFNDFQARRLNIRYRTKDGELKYVYTLNNTVAASPRLLAAVIENYQQKDGSIVVPEVLHKYTDLRIIK</sequence>
<dbReference type="SUPFAM" id="SSF55681">
    <property type="entry name" value="Class II aaRS and biotin synthetases"/>
    <property type="match status" value="1"/>
</dbReference>
<evidence type="ECO:0000256" key="8">
    <source>
        <dbReference type="ARBA" id="ARBA00022840"/>
    </source>
</evidence>
<evidence type="ECO:0000259" key="15">
    <source>
        <dbReference type="PROSITE" id="PS50862"/>
    </source>
</evidence>
<evidence type="ECO:0000256" key="9">
    <source>
        <dbReference type="ARBA" id="ARBA00022917"/>
    </source>
</evidence>
<dbReference type="Gene3D" id="3.30.930.10">
    <property type="entry name" value="Bira Bifunctional Protein, Domain 2"/>
    <property type="match status" value="1"/>
</dbReference>
<evidence type="ECO:0000256" key="3">
    <source>
        <dbReference type="ARBA" id="ARBA00010728"/>
    </source>
</evidence>
<reference evidence="16" key="2">
    <citation type="journal article" date="2021" name="Microbiome">
        <title>Successional dynamics and alternative stable states in a saline activated sludge microbial community over 9 years.</title>
        <authorList>
            <person name="Wang Y."/>
            <person name="Ye J."/>
            <person name="Ju F."/>
            <person name="Liu L."/>
            <person name="Boyd J.A."/>
            <person name="Deng Y."/>
            <person name="Parks D.H."/>
            <person name="Jiang X."/>
            <person name="Yin X."/>
            <person name="Woodcroft B.J."/>
            <person name="Tyson G.W."/>
            <person name="Hugenholtz P."/>
            <person name="Polz M.F."/>
            <person name="Zhang T."/>
        </authorList>
    </citation>
    <scope>NUCLEOTIDE SEQUENCE</scope>
    <source>
        <strain evidence="16">HKST-UBA79</strain>
    </source>
</reference>
<dbReference type="GO" id="GO:0006434">
    <property type="term" value="P:seryl-tRNA aminoacylation"/>
    <property type="evidence" value="ECO:0007669"/>
    <property type="project" value="InterPro"/>
</dbReference>
<reference evidence="16" key="1">
    <citation type="submission" date="2020-04" db="EMBL/GenBank/DDBJ databases">
        <authorList>
            <person name="Zhang T."/>
        </authorList>
    </citation>
    <scope>NUCLEOTIDE SEQUENCE</scope>
    <source>
        <strain evidence="16">HKST-UBA79</strain>
    </source>
</reference>
<keyword evidence="7" id="KW-0547">Nucleotide-binding</keyword>
<keyword evidence="10" id="KW-0030">Aminoacyl-tRNA synthetase</keyword>
<dbReference type="PROSITE" id="PS50862">
    <property type="entry name" value="AA_TRNA_LIGASE_II"/>
    <property type="match status" value="1"/>
</dbReference>
<dbReference type="InterPro" id="IPR045864">
    <property type="entry name" value="aa-tRNA-synth_II/BPL/LPL"/>
</dbReference>
<evidence type="ECO:0000256" key="11">
    <source>
        <dbReference type="ARBA" id="ARBA00031113"/>
    </source>
</evidence>
<evidence type="ECO:0000256" key="5">
    <source>
        <dbReference type="ARBA" id="ARBA00022490"/>
    </source>
</evidence>
<dbReference type="GO" id="GO:0004828">
    <property type="term" value="F:serine-tRNA ligase activity"/>
    <property type="evidence" value="ECO:0007669"/>
    <property type="project" value="UniProtKB-EC"/>
</dbReference>
<comment type="catalytic activity">
    <reaction evidence="14">
        <text>tRNA(Ser) + L-serine + ATP = L-seryl-tRNA(Ser) + AMP + diphosphate + H(+)</text>
        <dbReference type="Rhea" id="RHEA:12292"/>
        <dbReference type="Rhea" id="RHEA-COMP:9669"/>
        <dbReference type="Rhea" id="RHEA-COMP:9703"/>
        <dbReference type="ChEBI" id="CHEBI:15378"/>
        <dbReference type="ChEBI" id="CHEBI:30616"/>
        <dbReference type="ChEBI" id="CHEBI:33019"/>
        <dbReference type="ChEBI" id="CHEBI:33384"/>
        <dbReference type="ChEBI" id="CHEBI:78442"/>
        <dbReference type="ChEBI" id="CHEBI:78533"/>
        <dbReference type="ChEBI" id="CHEBI:456215"/>
        <dbReference type="EC" id="6.1.1.11"/>
    </reaction>
</comment>
<gene>
    <name evidence="16" type="ORF">KC980_00450</name>
</gene>
<dbReference type="EMBL" id="JAGQNX010000011">
    <property type="protein sequence ID" value="MCA9307962.1"/>
    <property type="molecule type" value="Genomic_DNA"/>
</dbReference>
<evidence type="ECO:0000256" key="1">
    <source>
        <dbReference type="ARBA" id="ARBA00004496"/>
    </source>
</evidence>
<comment type="subcellular location">
    <subcellularLocation>
        <location evidence="1">Cytoplasm</location>
    </subcellularLocation>
</comment>
<evidence type="ECO:0000256" key="6">
    <source>
        <dbReference type="ARBA" id="ARBA00022598"/>
    </source>
</evidence>
<feature type="non-terminal residue" evidence="16">
    <location>
        <position position="1"/>
    </location>
</feature>
<dbReference type="PANTHER" id="PTHR43697:SF1">
    <property type="entry name" value="SERINE--TRNA LIGASE"/>
    <property type="match status" value="1"/>
</dbReference>
<keyword evidence="6 16" id="KW-0436">Ligase</keyword>
<dbReference type="Proteomes" id="UP000740557">
    <property type="component" value="Unassembled WGS sequence"/>
</dbReference>
<dbReference type="PRINTS" id="PR00981">
    <property type="entry name" value="TRNASYNTHSER"/>
</dbReference>
<evidence type="ECO:0000256" key="10">
    <source>
        <dbReference type="ARBA" id="ARBA00023146"/>
    </source>
</evidence>
<dbReference type="GO" id="GO:0005524">
    <property type="term" value="F:ATP binding"/>
    <property type="evidence" value="ECO:0007669"/>
    <property type="project" value="UniProtKB-KW"/>
</dbReference>
<keyword evidence="9" id="KW-0648">Protein biosynthesis</keyword>
<organism evidence="16 17">
    <name type="scientific">candidate division WWE3 bacterium</name>
    <dbReference type="NCBI Taxonomy" id="2053526"/>
    <lineage>
        <taxon>Bacteria</taxon>
        <taxon>Katanobacteria</taxon>
    </lineage>
</organism>
<dbReference type="InterPro" id="IPR002317">
    <property type="entry name" value="Ser-tRNA-ligase_type_1"/>
</dbReference>
<comment type="similarity">
    <text evidence="3">Belongs to the class-II aminoacyl-tRNA synthetase family. Type-1 seryl-tRNA synthetase subfamily.</text>
</comment>